<keyword evidence="4" id="KW-1185">Reference proteome</keyword>
<dbReference type="Gene3D" id="3.30.160.60">
    <property type="entry name" value="Classic Zinc Finger"/>
    <property type="match status" value="1"/>
</dbReference>
<dbReference type="Proteomes" id="UP001642540">
    <property type="component" value="Unassembled WGS sequence"/>
</dbReference>
<name>A0ABP1PII3_9HEXA</name>
<comment type="caution">
    <text evidence="3">The sequence shown here is derived from an EMBL/GenBank/DDBJ whole genome shotgun (WGS) entry which is preliminary data.</text>
</comment>
<sequence length="376" mass="42770">MSGEEGETLLLCSLCDEKLFQRKDIGGHLLSEHSDVFEKLKNGSDLWNSTPSWKCVECTEDEKMFENEQLFYSREILSFLENEILFPAQLPGAIPHCNPSYISSLSHRPVLHSDAATKVNITHSVGISLQSACGGASSAHHRKDIFRITSFGGVSSIVAVIGFSSNKKLARHTTQNSLRTHHDKEHPLAKFRNPLYFEDADVAYRRPRICCESCNIIFFGKSKLVEHVKNVHPETYWPCPHCQMLFYSEEQLNETHLASCFKDPGRQRHKRKGSNGKRGRGRLKKLSKRHKEKTSENDETESEELENSGNEDESLIIKTEVDLPIGTRSSSRIKGEPKNQIFRLNSKPKTATRDDDKLKEVKVQLTKLTKEQIDSY</sequence>
<reference evidence="3 4" key="1">
    <citation type="submission" date="2024-08" db="EMBL/GenBank/DDBJ databases">
        <authorList>
            <person name="Cucini C."/>
            <person name="Frati F."/>
        </authorList>
    </citation>
    <scope>NUCLEOTIDE SEQUENCE [LARGE SCALE GENOMIC DNA]</scope>
</reference>
<feature type="compositionally biased region" description="Basic residues" evidence="1">
    <location>
        <begin position="267"/>
        <end position="292"/>
    </location>
</feature>
<dbReference type="PROSITE" id="PS00028">
    <property type="entry name" value="ZINC_FINGER_C2H2_1"/>
    <property type="match status" value="1"/>
</dbReference>
<evidence type="ECO:0000259" key="2">
    <source>
        <dbReference type="PROSITE" id="PS00028"/>
    </source>
</evidence>
<proteinExistence type="predicted"/>
<evidence type="ECO:0000256" key="1">
    <source>
        <dbReference type="SAM" id="MobiDB-lite"/>
    </source>
</evidence>
<evidence type="ECO:0000313" key="4">
    <source>
        <dbReference type="Proteomes" id="UP001642540"/>
    </source>
</evidence>
<feature type="domain" description="C2H2-type" evidence="2">
    <location>
        <begin position="210"/>
        <end position="232"/>
    </location>
</feature>
<gene>
    <name evidence="3" type="ORF">ODALV1_LOCUS396</name>
</gene>
<dbReference type="InterPro" id="IPR013087">
    <property type="entry name" value="Znf_C2H2_type"/>
</dbReference>
<feature type="compositionally biased region" description="Acidic residues" evidence="1">
    <location>
        <begin position="297"/>
        <end position="314"/>
    </location>
</feature>
<evidence type="ECO:0000313" key="3">
    <source>
        <dbReference type="EMBL" id="CAL8068643.1"/>
    </source>
</evidence>
<accession>A0ABP1PII3</accession>
<feature type="region of interest" description="Disordered" evidence="1">
    <location>
        <begin position="260"/>
        <end position="355"/>
    </location>
</feature>
<dbReference type="SMART" id="SM00355">
    <property type="entry name" value="ZnF_C2H2"/>
    <property type="match status" value="3"/>
</dbReference>
<organism evidence="3 4">
    <name type="scientific">Orchesella dallaii</name>
    <dbReference type="NCBI Taxonomy" id="48710"/>
    <lineage>
        <taxon>Eukaryota</taxon>
        <taxon>Metazoa</taxon>
        <taxon>Ecdysozoa</taxon>
        <taxon>Arthropoda</taxon>
        <taxon>Hexapoda</taxon>
        <taxon>Collembola</taxon>
        <taxon>Entomobryomorpha</taxon>
        <taxon>Entomobryoidea</taxon>
        <taxon>Orchesellidae</taxon>
        <taxon>Orchesellinae</taxon>
        <taxon>Orchesella</taxon>
    </lineage>
</organism>
<dbReference type="EMBL" id="CAXLJM020000002">
    <property type="protein sequence ID" value="CAL8068643.1"/>
    <property type="molecule type" value="Genomic_DNA"/>
</dbReference>
<protein>
    <recommendedName>
        <fullName evidence="2">C2H2-type domain-containing protein</fullName>
    </recommendedName>
</protein>